<dbReference type="PANTHER" id="PTHR10024">
    <property type="entry name" value="SYNAPTOTAGMIN"/>
    <property type="match status" value="1"/>
</dbReference>
<dbReference type="PROSITE" id="PS50004">
    <property type="entry name" value="C2"/>
    <property type="match status" value="1"/>
</dbReference>
<dbReference type="Gene3D" id="2.60.40.150">
    <property type="entry name" value="C2 domain"/>
    <property type="match status" value="1"/>
</dbReference>
<dbReference type="AlphaFoldDB" id="A7S4B3"/>
<dbReference type="InterPro" id="IPR000008">
    <property type="entry name" value="C2_dom"/>
</dbReference>
<dbReference type="CDD" id="cd00276">
    <property type="entry name" value="C2B_Synaptotagmin"/>
    <property type="match status" value="1"/>
</dbReference>
<evidence type="ECO:0000259" key="1">
    <source>
        <dbReference type="PROSITE" id="PS50004"/>
    </source>
</evidence>
<keyword evidence="3" id="KW-1185">Reference proteome</keyword>
<evidence type="ECO:0000313" key="3">
    <source>
        <dbReference type="Proteomes" id="UP000001593"/>
    </source>
</evidence>
<dbReference type="InterPro" id="IPR035892">
    <property type="entry name" value="C2_domain_sf"/>
</dbReference>
<dbReference type="PhylomeDB" id="A7S4B3"/>
<name>A7S4B3_NEMVE</name>
<dbReference type="STRING" id="45351.A7S4B3"/>
<dbReference type="Pfam" id="PF00168">
    <property type="entry name" value="C2"/>
    <property type="match status" value="1"/>
</dbReference>
<dbReference type="KEGG" id="nve:5513261"/>
<sequence length="302" mass="34350">MGNRTSNTNNANSMAFAEDEEEEENWAGWMEGNSRIDRKFLPAYPGTQILPVQPIYRADSDAMLLQAATSSTTRTHESKLKSKRAKALRYYTKGRTTFNGLTRCDDFSDSEEENGDVFHENENNNMLQSNVSFYERREDEDICEEQLGPRGFPTGRVYVSLSYDAVTQRLKVTLLKAKNLSCKRTEGKDKCGINCSDSFVKFTLLKGEKEVKSHESAIKKGYSEVLYYENHAFDIEITGLQTLSLIITAVHCCRPHLIHHNHEIGRVVIPADLNNESVVESQLMEALTHPGQVIYEWHTIRS</sequence>
<feature type="domain" description="C2" evidence="1">
    <location>
        <begin position="153"/>
        <end position="298"/>
    </location>
</feature>
<protein>
    <recommendedName>
        <fullName evidence="1">C2 domain-containing protein</fullName>
    </recommendedName>
</protein>
<accession>A7S4B3</accession>
<proteinExistence type="predicted"/>
<reference evidence="2 3" key="1">
    <citation type="journal article" date="2007" name="Science">
        <title>Sea anemone genome reveals ancestral eumetazoan gene repertoire and genomic organization.</title>
        <authorList>
            <person name="Putnam N.H."/>
            <person name="Srivastava M."/>
            <person name="Hellsten U."/>
            <person name="Dirks B."/>
            <person name="Chapman J."/>
            <person name="Salamov A."/>
            <person name="Terry A."/>
            <person name="Shapiro H."/>
            <person name="Lindquist E."/>
            <person name="Kapitonov V.V."/>
            <person name="Jurka J."/>
            <person name="Genikhovich G."/>
            <person name="Grigoriev I.V."/>
            <person name="Lucas S.M."/>
            <person name="Steele R.E."/>
            <person name="Finnerty J.R."/>
            <person name="Technau U."/>
            <person name="Martindale M.Q."/>
            <person name="Rokhsar D.S."/>
        </authorList>
    </citation>
    <scope>NUCLEOTIDE SEQUENCE [LARGE SCALE GENOMIC DNA]</scope>
    <source>
        <strain evidence="3">CH2 X CH6</strain>
    </source>
</reference>
<dbReference type="OMA" id="YEWHTIR"/>
<dbReference type="InParanoid" id="A7S4B3"/>
<evidence type="ECO:0000313" key="2">
    <source>
        <dbReference type="EMBL" id="EDO41489.1"/>
    </source>
</evidence>
<gene>
    <name evidence="2" type="ORF">NEMVEDRAFT_v1g206596</name>
</gene>
<dbReference type="HOGENOM" id="CLU_922311_0_0_1"/>
<organism evidence="2 3">
    <name type="scientific">Nematostella vectensis</name>
    <name type="common">Starlet sea anemone</name>
    <dbReference type="NCBI Taxonomy" id="45351"/>
    <lineage>
        <taxon>Eukaryota</taxon>
        <taxon>Metazoa</taxon>
        <taxon>Cnidaria</taxon>
        <taxon>Anthozoa</taxon>
        <taxon>Hexacorallia</taxon>
        <taxon>Actiniaria</taxon>
        <taxon>Edwardsiidae</taxon>
        <taxon>Nematostella</taxon>
    </lineage>
</organism>
<dbReference type="EMBL" id="DS469577">
    <property type="protein sequence ID" value="EDO41489.1"/>
    <property type="molecule type" value="Genomic_DNA"/>
</dbReference>
<dbReference type="SUPFAM" id="SSF49562">
    <property type="entry name" value="C2 domain (Calcium/lipid-binding domain, CaLB)"/>
    <property type="match status" value="1"/>
</dbReference>
<dbReference type="Proteomes" id="UP000001593">
    <property type="component" value="Unassembled WGS sequence"/>
</dbReference>
<dbReference type="OrthoDB" id="5951573at2759"/>